<gene>
    <name evidence="2" type="ORF">H7J73_22425</name>
</gene>
<evidence type="ECO:0000259" key="1">
    <source>
        <dbReference type="Pfam" id="PF09348"/>
    </source>
</evidence>
<evidence type="ECO:0000313" key="2">
    <source>
        <dbReference type="EMBL" id="MCV7228776.1"/>
    </source>
</evidence>
<feature type="domain" description="DUF1990" evidence="1">
    <location>
        <begin position="12"/>
        <end position="170"/>
    </location>
</feature>
<dbReference type="PANTHER" id="PTHR34202">
    <property type="entry name" value="UPF0548 PROTEIN"/>
    <property type="match status" value="1"/>
</dbReference>
<protein>
    <submittedName>
        <fullName evidence="2">DUF1990 domain-containing protein</fullName>
    </submittedName>
</protein>
<dbReference type="Pfam" id="PF09348">
    <property type="entry name" value="DUF1990"/>
    <property type="match status" value="1"/>
</dbReference>
<reference evidence="2 3" key="1">
    <citation type="journal article" date="2022" name="BMC Genomics">
        <title>Comparative genome analysis of mycobacteria focusing on tRNA and non-coding RNA.</title>
        <authorList>
            <person name="Behra P.R.K."/>
            <person name="Pettersson B.M.F."/>
            <person name="Ramesh M."/>
            <person name="Das S."/>
            <person name="Dasgupta S."/>
            <person name="Kirsebom L.A."/>
        </authorList>
    </citation>
    <scope>NUCLEOTIDE SEQUENCE [LARGE SCALE GENOMIC DNA]</scope>
    <source>
        <strain evidence="2 3">DSM 44078</strain>
    </source>
</reference>
<name>A0ABT3CH67_9MYCO</name>
<sequence length="171" mass="18462">MKLSDLAGLPLTYAEVGATNSLGVDDVGRTQGYHHTRVAARIGSGRACFEEAADAVMRYGMLRGAGVRVQASTEIAEIGTLVLGRLGPIWAPCRVVYVLDEPNRRGFAYGTLPGHAETGEEFFGVRYDPASESVYAEVSAFSRPNTWWSKAGAPVAALVQRIVTNRYLRAL</sequence>
<accession>A0ABT3CH67</accession>
<comment type="caution">
    <text evidence="2">The sequence shown here is derived from an EMBL/GenBank/DDBJ whole genome shotgun (WGS) entry which is preliminary data.</text>
</comment>
<proteinExistence type="predicted"/>
<dbReference type="EMBL" id="JACKTY010000035">
    <property type="protein sequence ID" value="MCV7228776.1"/>
    <property type="molecule type" value="Genomic_DNA"/>
</dbReference>
<evidence type="ECO:0000313" key="3">
    <source>
        <dbReference type="Proteomes" id="UP001526201"/>
    </source>
</evidence>
<dbReference type="RefSeq" id="WP_264069959.1">
    <property type="nucleotide sequence ID" value="NZ_JACKTY010000035.1"/>
</dbReference>
<dbReference type="InterPro" id="IPR014457">
    <property type="entry name" value="UCP010260"/>
</dbReference>
<organism evidence="2 3">
    <name type="scientific">Mycolicibacterium komossense</name>
    <dbReference type="NCBI Taxonomy" id="1779"/>
    <lineage>
        <taxon>Bacteria</taxon>
        <taxon>Bacillati</taxon>
        <taxon>Actinomycetota</taxon>
        <taxon>Actinomycetes</taxon>
        <taxon>Mycobacteriales</taxon>
        <taxon>Mycobacteriaceae</taxon>
        <taxon>Mycolicibacterium</taxon>
    </lineage>
</organism>
<dbReference type="InterPro" id="IPR018960">
    <property type="entry name" value="DUF1990"/>
</dbReference>
<keyword evidence="3" id="KW-1185">Reference proteome</keyword>
<dbReference type="PANTHER" id="PTHR34202:SF1">
    <property type="entry name" value="UPF0548 PROTEIN"/>
    <property type="match status" value="1"/>
</dbReference>
<dbReference type="Proteomes" id="UP001526201">
    <property type="component" value="Unassembled WGS sequence"/>
</dbReference>
<dbReference type="PIRSF" id="PIRSF010260">
    <property type="entry name" value="UCP010260"/>
    <property type="match status" value="1"/>
</dbReference>